<evidence type="ECO:0000313" key="2">
    <source>
        <dbReference type="EMBL" id="VEP16913.1"/>
    </source>
</evidence>
<feature type="transmembrane region" description="Helical" evidence="1">
    <location>
        <begin position="103"/>
        <end position="121"/>
    </location>
</feature>
<feature type="transmembrane region" description="Helical" evidence="1">
    <location>
        <begin position="20"/>
        <end position="48"/>
    </location>
</feature>
<keyword evidence="3" id="KW-1185">Reference proteome</keyword>
<name>A0A563W067_9CYAN</name>
<keyword evidence="1" id="KW-0472">Membrane</keyword>
<keyword evidence="1" id="KW-1133">Transmembrane helix</keyword>
<dbReference type="Proteomes" id="UP000320055">
    <property type="component" value="Unassembled WGS sequence"/>
</dbReference>
<dbReference type="EMBL" id="CAACVJ010000457">
    <property type="protein sequence ID" value="VEP16913.1"/>
    <property type="molecule type" value="Genomic_DNA"/>
</dbReference>
<accession>A0A563W067</accession>
<organism evidence="2 3">
    <name type="scientific">Hyella patelloides LEGE 07179</name>
    <dbReference type="NCBI Taxonomy" id="945734"/>
    <lineage>
        <taxon>Bacteria</taxon>
        <taxon>Bacillati</taxon>
        <taxon>Cyanobacteriota</taxon>
        <taxon>Cyanophyceae</taxon>
        <taxon>Pleurocapsales</taxon>
        <taxon>Hyellaceae</taxon>
        <taxon>Hyella</taxon>
    </lineage>
</organism>
<dbReference type="RefSeq" id="WP_144866595.1">
    <property type="nucleotide sequence ID" value="NZ_LR213811.1"/>
</dbReference>
<gene>
    <name evidence="2" type="ORF">H1P_510016</name>
</gene>
<sequence length="124" mass="14690">MNKKIWKNWNSILGEYSYSYLYLVGSISATSLEPILATLLCLILGIVFHLQTYPKAKEFFGRRWELKKYSKYKGLNRLSLEEIKELKEIENSLGENYRDSNNLIYWIATIVSTFLLFYNWTKIS</sequence>
<proteinExistence type="predicted"/>
<reference evidence="2 3" key="1">
    <citation type="submission" date="2019-01" db="EMBL/GenBank/DDBJ databases">
        <authorList>
            <person name="Brito A."/>
        </authorList>
    </citation>
    <scope>NUCLEOTIDE SEQUENCE [LARGE SCALE GENOMIC DNA]</scope>
    <source>
        <strain evidence="2">1</strain>
    </source>
</reference>
<evidence type="ECO:0000256" key="1">
    <source>
        <dbReference type="SAM" id="Phobius"/>
    </source>
</evidence>
<keyword evidence="1" id="KW-0812">Transmembrane</keyword>
<protein>
    <submittedName>
        <fullName evidence="2">Uncharacterized protein</fullName>
    </submittedName>
</protein>
<dbReference type="AlphaFoldDB" id="A0A563W067"/>
<evidence type="ECO:0000313" key="3">
    <source>
        <dbReference type="Proteomes" id="UP000320055"/>
    </source>
</evidence>